<dbReference type="GO" id="GO:0005829">
    <property type="term" value="C:cytosol"/>
    <property type="evidence" value="ECO:0007669"/>
    <property type="project" value="TreeGrafter"/>
</dbReference>
<dbReference type="Pfam" id="PF00908">
    <property type="entry name" value="dTDP_sugar_isom"/>
    <property type="match status" value="1"/>
</dbReference>
<evidence type="ECO:0000256" key="5">
    <source>
        <dbReference type="SAM" id="MobiDB-lite"/>
    </source>
</evidence>
<dbReference type="CDD" id="cd00438">
    <property type="entry name" value="cupin_RmlC"/>
    <property type="match status" value="1"/>
</dbReference>
<gene>
    <name evidence="6" type="ORF">A7J05_07950</name>
    <name evidence="7" type="ORF">I8755_29660</name>
</gene>
<dbReference type="RefSeq" id="WP_076683893.1">
    <property type="nucleotide sequence ID" value="NZ_CP015588.1"/>
</dbReference>
<dbReference type="SUPFAM" id="SSF51182">
    <property type="entry name" value="RmlC-like cupins"/>
    <property type="match status" value="1"/>
</dbReference>
<evidence type="ECO:0000256" key="1">
    <source>
        <dbReference type="ARBA" id="ARBA00010154"/>
    </source>
</evidence>
<proteinExistence type="inferred from homology"/>
<dbReference type="InterPro" id="IPR014710">
    <property type="entry name" value="RmlC-like_jellyroll"/>
</dbReference>
<dbReference type="Gene3D" id="2.60.120.10">
    <property type="entry name" value="Jelly Rolls"/>
    <property type="match status" value="1"/>
</dbReference>
<evidence type="ECO:0000256" key="4">
    <source>
        <dbReference type="PIRSR" id="PIRSR600888-3"/>
    </source>
</evidence>
<evidence type="ECO:0000313" key="6">
    <source>
        <dbReference type="EMBL" id="APY85652.1"/>
    </source>
</evidence>
<dbReference type="KEGG" id="ssia:A7J05_07950"/>
<evidence type="ECO:0000313" key="9">
    <source>
        <dbReference type="Proteomes" id="UP000596130"/>
    </source>
</evidence>
<reference evidence="6 8" key="1">
    <citation type="submission" date="2016-05" db="EMBL/GenBank/DDBJ databases">
        <authorList>
            <person name="Gu J."/>
        </authorList>
    </citation>
    <scope>NUCLEOTIDE SEQUENCE [LARGE SCALE GENOMIC DNA]</scope>
    <source>
        <strain evidence="6 8">ACCC40021</strain>
    </source>
</reference>
<reference evidence="7 9" key="2">
    <citation type="submission" date="2020-12" db="EMBL/GenBank/DDBJ databases">
        <title>Identification and biosynthesis of polyene macrolides produced by Streptomyces alfalfae Men-myco-93-63.</title>
        <authorList>
            <person name="Liu D."/>
            <person name="Li Y."/>
            <person name="Liu L."/>
            <person name="Han X."/>
            <person name="Shen F."/>
        </authorList>
    </citation>
    <scope>NUCLEOTIDE SEQUENCE [LARGE SCALE GENOMIC DNA]</scope>
    <source>
        <strain evidence="7 9">Men-myco-93-63</strain>
    </source>
</reference>
<dbReference type="AlphaFoldDB" id="A0A1P8TDD8"/>
<accession>A0A1P8TDD8</accession>
<dbReference type="GO" id="GO:0019305">
    <property type="term" value="P:dTDP-rhamnose biosynthetic process"/>
    <property type="evidence" value="ECO:0007669"/>
    <property type="project" value="TreeGrafter"/>
</dbReference>
<dbReference type="EMBL" id="CP015588">
    <property type="protein sequence ID" value="APY85652.1"/>
    <property type="molecule type" value="Genomic_DNA"/>
</dbReference>
<dbReference type="InterPro" id="IPR000888">
    <property type="entry name" value="RmlC-like"/>
</dbReference>
<name>A0A1P8TDD8_9ACTN</name>
<feature type="active site" description="Proton donor" evidence="3">
    <location>
        <position position="128"/>
    </location>
</feature>
<feature type="region of interest" description="Disordered" evidence="5">
    <location>
        <begin position="173"/>
        <end position="196"/>
    </location>
</feature>
<dbReference type="Proteomes" id="UP000187191">
    <property type="component" value="Chromosome"/>
</dbReference>
<keyword evidence="8" id="KW-1185">Reference proteome</keyword>
<evidence type="ECO:0000256" key="3">
    <source>
        <dbReference type="PIRSR" id="PIRSR600888-1"/>
    </source>
</evidence>
<keyword evidence="2" id="KW-0413">Isomerase</keyword>
<sequence length="196" mass="20868">MRPSGIEGLWIERSSVHQDHRGSLHEWFRASRFTEATGRPPAIAQANCTVTRRGSVRGIHFASPGQAKSVACVRGTVLDVVVDIRTGSPTYGRWHAERLDGESPATVHLSEDLGHAFMALSENAVVIYLSSTEYAPGRARAVHPLDPALGIDWPLTPVLSEQDSSAPTLAEARAAGLLPTGTPRTGTPATGTRSSA</sequence>
<evidence type="ECO:0000256" key="2">
    <source>
        <dbReference type="ARBA" id="ARBA00023235"/>
    </source>
</evidence>
<dbReference type="GO" id="GO:0008830">
    <property type="term" value="F:dTDP-4-dehydrorhamnose 3,5-epimerase activity"/>
    <property type="evidence" value="ECO:0007669"/>
    <property type="project" value="InterPro"/>
</dbReference>
<dbReference type="EMBL" id="CP065959">
    <property type="protein sequence ID" value="QQC92102.1"/>
    <property type="molecule type" value="Genomic_DNA"/>
</dbReference>
<feature type="compositionally biased region" description="Low complexity" evidence="5">
    <location>
        <begin position="175"/>
        <end position="196"/>
    </location>
</feature>
<dbReference type="PANTHER" id="PTHR21047:SF2">
    <property type="entry name" value="THYMIDINE DIPHOSPHO-4-KETO-RHAMNOSE 3,5-EPIMERASE"/>
    <property type="match status" value="1"/>
</dbReference>
<comment type="similarity">
    <text evidence="1">Belongs to the dTDP-4-dehydrorhamnose 3,5-epimerase family.</text>
</comment>
<protein>
    <submittedName>
        <fullName evidence="6 7">dTDP-4-dehydrorhamnose 3,5-epimerase</fullName>
    </submittedName>
</protein>
<feature type="site" description="Participates in a stacking interaction with the thymidine ring of dTDP-4-oxo-6-deoxyglucose" evidence="4">
    <location>
        <position position="134"/>
    </location>
</feature>
<dbReference type="GO" id="GO:0000271">
    <property type="term" value="P:polysaccharide biosynthetic process"/>
    <property type="evidence" value="ECO:0007669"/>
    <property type="project" value="TreeGrafter"/>
</dbReference>
<dbReference type="PANTHER" id="PTHR21047">
    <property type="entry name" value="DTDP-6-DEOXY-D-GLUCOSE-3,5 EPIMERASE"/>
    <property type="match status" value="1"/>
</dbReference>
<organism evidence="7 9">
    <name type="scientific">Streptomyces alfalfae</name>
    <dbReference type="NCBI Taxonomy" id="1642299"/>
    <lineage>
        <taxon>Bacteria</taxon>
        <taxon>Bacillati</taxon>
        <taxon>Actinomycetota</taxon>
        <taxon>Actinomycetes</taxon>
        <taxon>Kitasatosporales</taxon>
        <taxon>Streptomycetaceae</taxon>
        <taxon>Streptomyces</taxon>
    </lineage>
</organism>
<evidence type="ECO:0000313" key="8">
    <source>
        <dbReference type="Proteomes" id="UP000187191"/>
    </source>
</evidence>
<dbReference type="Proteomes" id="UP000596130">
    <property type="component" value="Chromosome"/>
</dbReference>
<dbReference type="InterPro" id="IPR011051">
    <property type="entry name" value="RmlC_Cupin_sf"/>
</dbReference>
<evidence type="ECO:0000313" key="7">
    <source>
        <dbReference type="EMBL" id="QQC92102.1"/>
    </source>
</evidence>
<feature type="active site" description="Proton acceptor" evidence="3">
    <location>
        <position position="60"/>
    </location>
</feature>